<name>A0A1V9YCW2_ACHHY</name>
<gene>
    <name evidence="3" type="ORF">ACHHYP_14578</name>
</gene>
<feature type="region of interest" description="Disordered" evidence="2">
    <location>
        <begin position="225"/>
        <end position="269"/>
    </location>
</feature>
<feature type="coiled-coil region" evidence="1">
    <location>
        <begin position="80"/>
        <end position="123"/>
    </location>
</feature>
<dbReference type="InterPro" id="IPR038800">
    <property type="entry name" value="CCDC17"/>
</dbReference>
<protein>
    <submittedName>
        <fullName evidence="3">Uncharacterized protein</fullName>
    </submittedName>
</protein>
<dbReference type="OrthoDB" id="195644at2759"/>
<feature type="compositionally biased region" description="Low complexity" evidence="2">
    <location>
        <begin position="410"/>
        <end position="428"/>
    </location>
</feature>
<proteinExistence type="predicted"/>
<dbReference type="STRING" id="1202772.A0A1V9YCW2"/>
<keyword evidence="1" id="KW-0175">Coiled coil</keyword>
<reference evidence="3 4" key="1">
    <citation type="journal article" date="2014" name="Genome Biol. Evol.">
        <title>The secreted proteins of Achlya hypogyna and Thraustotheca clavata identify the ancestral oomycete secretome and reveal gene acquisitions by horizontal gene transfer.</title>
        <authorList>
            <person name="Misner I."/>
            <person name="Blouin N."/>
            <person name="Leonard G."/>
            <person name="Richards T.A."/>
            <person name="Lane C.E."/>
        </authorList>
    </citation>
    <scope>NUCLEOTIDE SEQUENCE [LARGE SCALE GENOMIC DNA]</scope>
    <source>
        <strain evidence="3 4">ATCC 48635</strain>
    </source>
</reference>
<comment type="caution">
    <text evidence="3">The sequence shown here is derived from an EMBL/GenBank/DDBJ whole genome shotgun (WGS) entry which is preliminary data.</text>
</comment>
<feature type="coiled-coil region" evidence="1">
    <location>
        <begin position="170"/>
        <end position="222"/>
    </location>
</feature>
<evidence type="ECO:0000256" key="1">
    <source>
        <dbReference type="SAM" id="Coils"/>
    </source>
</evidence>
<organism evidence="3 4">
    <name type="scientific">Achlya hypogyna</name>
    <name type="common">Oomycete</name>
    <name type="synonym">Protoachlya hypogyna</name>
    <dbReference type="NCBI Taxonomy" id="1202772"/>
    <lineage>
        <taxon>Eukaryota</taxon>
        <taxon>Sar</taxon>
        <taxon>Stramenopiles</taxon>
        <taxon>Oomycota</taxon>
        <taxon>Saprolegniomycetes</taxon>
        <taxon>Saprolegniales</taxon>
        <taxon>Achlyaceae</taxon>
        <taxon>Achlya</taxon>
    </lineage>
</organism>
<dbReference type="PANTHER" id="PTHR33820">
    <property type="entry name" value="COILED-COIL DOMAIN-CONTAINING PROTEIN 17"/>
    <property type="match status" value="1"/>
</dbReference>
<evidence type="ECO:0000256" key="2">
    <source>
        <dbReference type="SAM" id="MobiDB-lite"/>
    </source>
</evidence>
<sequence>MSAEGYRVNYCADCFLQFESAADFANHREKFCVESEYADPAKLEAALKQKEAPSAAMTFADVQLYLSASTVNPALQRTSLHDLKAQVTSNDSEMQRLRQQLQRDRAREKADEIRALKHKQQQALLQTKLEEDAVVALLKEIEARKQDELRARLAQEQIKKQLQALDLADMASLEDERKRELAELSRAKAALLEKEQAALRDIEALEKRVKAQELHFRAQERELEAKRLGDVAGPGDSRQQALRRTHMERSREAGAAAATREQKRRELEAQQAALDRALGSDNQVDAGALDLERERRRVDALAAELELASQASATTAAALNKDLEPLLQSVPEESVETSIDHLLKDFAVHPQEPVEPQESPERRVKSPEPRAKTSPIRRPATPSVASLRHSDSLEGLRQQQSPHPTPRSPTPTATPSQAAPSLGAAPQCAPAWPPHCAPAWPPQCAPAWTSQPMGFSSAFAPPGFAVPGPPFPPFGSPWGLPYGYAPSPFAYPPPYAGLAGVGAAIMGYPPYPMPFAPPPGGDRDPETAKLQAQLDQLKQLQEQREFEQETERFQQLLQSLHGVVPIKAAVDSPPPAAAPEDSDELHALRLQHAQAMLRLRHERDLLEEQEKLQAMKDVVEKRRKEAEQQQEHEAWLANQKRMVVALRMKKALAKEQQGDPATRQLPYDPDQGFLVFWDFATGVPLKASWLQLTYALYDLATVRSKHKVVRPHECELAGPSSQRCIFATRRDFEQMAASATLRLVVEVAAVAAPGEGRVKPPVTLGWTAMDIFLPSLELQEGLFKLPLSATPLPQVATKWALPAGDPDDDGTATLFLRIAHAAQAEEASGFPVNPLTMASKYALPPNQVKTTATEGPAAGALGYVVLSVQPELAPTQARARRPTAIRTSRLTIVALTRAALAPTEDAFVDRDLSVQRRQVVFARGDGVNVYVDGARSLPDATSATKLTAFAFHADMSQCAALQETSALSPLTANAFAPDFNLLLEYRDERFNPTLTLLVRVDTVNRFTKEPIVLGYAALPIFLNADTKAQPTKPSVQEFVLNEGAFQVPLHVGVQVGSGTLDMSAQACDAFAKVPCATVLLRIARAPKSEDGLRCLSRKEVPLDDWDRRGVVVPPPAYASGAYDSVQARPSATEGKMLQLRTRRKRLLVADALASEGSGDELQALIANRLEKKPKTSLIDSPAVFAYEPEVGFRVAVDGLHNVAGGVYFKVLTSIAPPGSFYNSPRLTDDVQMTVGYDWTSAQSSPEFTDGFSTFRDVLSDAIVVLFDVRSVKQVKDMWVSAPLGWAFLKLLPSGRCIVPGAFQLPLYAGEITAELLQNELGLDALVEQESAKKKGLVAILPGASVLVRVEDAQFPNVTPPRLTNVQLRGVPEAAAAKYTYDAGTVQAAKKKKPLSKLLPPKRTEREVERELNVAFAKDMGIGHYSF</sequence>
<feature type="compositionally biased region" description="Basic and acidic residues" evidence="2">
    <location>
        <begin position="359"/>
        <end position="371"/>
    </location>
</feature>
<keyword evidence="4" id="KW-1185">Reference proteome</keyword>
<evidence type="ECO:0000313" key="3">
    <source>
        <dbReference type="EMBL" id="OQR83526.1"/>
    </source>
</evidence>
<dbReference type="Proteomes" id="UP000243579">
    <property type="component" value="Unassembled WGS sequence"/>
</dbReference>
<accession>A0A1V9YCW2</accession>
<feature type="coiled-coil region" evidence="1">
    <location>
        <begin position="605"/>
        <end position="632"/>
    </location>
</feature>
<feature type="region of interest" description="Disordered" evidence="2">
    <location>
        <begin position="350"/>
        <end position="428"/>
    </location>
</feature>
<dbReference type="EMBL" id="JNBR01002137">
    <property type="protein sequence ID" value="OQR83526.1"/>
    <property type="molecule type" value="Genomic_DNA"/>
</dbReference>
<dbReference type="PANTHER" id="PTHR33820:SF2">
    <property type="entry name" value="COILED-COIL DOMAIN-CONTAINING PROTEIN 17"/>
    <property type="match status" value="1"/>
</dbReference>
<evidence type="ECO:0000313" key="4">
    <source>
        <dbReference type="Proteomes" id="UP000243579"/>
    </source>
</evidence>